<evidence type="ECO:0000313" key="3">
    <source>
        <dbReference type="Proteomes" id="UP000007267"/>
    </source>
</evidence>
<organism evidence="2 3">
    <name type="scientific">Pelodiscus sinensis</name>
    <name type="common">Chinese softshell turtle</name>
    <name type="synonym">Trionyx sinensis</name>
    <dbReference type="NCBI Taxonomy" id="13735"/>
    <lineage>
        <taxon>Eukaryota</taxon>
        <taxon>Metazoa</taxon>
        <taxon>Chordata</taxon>
        <taxon>Craniata</taxon>
        <taxon>Vertebrata</taxon>
        <taxon>Euteleostomi</taxon>
        <taxon>Archelosauria</taxon>
        <taxon>Testudinata</taxon>
        <taxon>Testudines</taxon>
        <taxon>Cryptodira</taxon>
        <taxon>Trionychia</taxon>
        <taxon>Trionychidae</taxon>
        <taxon>Pelodiscus</taxon>
    </lineage>
</organism>
<feature type="region of interest" description="Disordered" evidence="1">
    <location>
        <begin position="117"/>
        <end position="164"/>
    </location>
</feature>
<dbReference type="PANTHER" id="PTHR13475:SF5">
    <property type="entry name" value="NEUGRIN"/>
    <property type="match status" value="1"/>
</dbReference>
<protein>
    <submittedName>
        <fullName evidence="2">Uncharacterized protein</fullName>
    </submittedName>
</protein>
<reference evidence="2" key="3">
    <citation type="submission" date="2025-08" db="UniProtKB">
        <authorList>
            <consortium name="Ensembl"/>
        </authorList>
    </citation>
    <scope>IDENTIFICATION</scope>
</reference>
<reference evidence="3" key="2">
    <citation type="journal article" date="2013" name="Nat. Genet.">
        <title>The draft genomes of soft-shell turtle and green sea turtle yield insights into the development and evolution of the turtle-specific body plan.</title>
        <authorList>
            <person name="Wang Z."/>
            <person name="Pascual-Anaya J."/>
            <person name="Zadissa A."/>
            <person name="Li W."/>
            <person name="Niimura Y."/>
            <person name="Huang Z."/>
            <person name="Li C."/>
            <person name="White S."/>
            <person name="Xiong Z."/>
            <person name="Fang D."/>
            <person name="Wang B."/>
            <person name="Ming Y."/>
            <person name="Chen Y."/>
            <person name="Zheng Y."/>
            <person name="Kuraku S."/>
            <person name="Pignatelli M."/>
            <person name="Herrero J."/>
            <person name="Beal K."/>
            <person name="Nozawa M."/>
            <person name="Li Q."/>
            <person name="Wang J."/>
            <person name="Zhang H."/>
            <person name="Yu L."/>
            <person name="Shigenobu S."/>
            <person name="Wang J."/>
            <person name="Liu J."/>
            <person name="Flicek P."/>
            <person name="Searle S."/>
            <person name="Wang J."/>
            <person name="Kuratani S."/>
            <person name="Yin Y."/>
            <person name="Aken B."/>
            <person name="Zhang G."/>
            <person name="Irie N."/>
        </authorList>
    </citation>
    <scope>NUCLEOTIDE SEQUENCE [LARGE SCALE GENOMIC DNA]</scope>
    <source>
        <strain evidence="3">Daiwa-1</strain>
    </source>
</reference>
<dbReference type="eggNOG" id="KOG2158">
    <property type="taxonomic scope" value="Eukaryota"/>
</dbReference>
<reference evidence="2" key="4">
    <citation type="submission" date="2025-09" db="UniProtKB">
        <authorList>
            <consortium name="Ensembl"/>
        </authorList>
    </citation>
    <scope>IDENTIFICATION</scope>
</reference>
<dbReference type="InterPro" id="IPR010487">
    <property type="entry name" value="NGRN/Rrg9"/>
</dbReference>
<dbReference type="EMBL" id="AGCU01030765">
    <property type="status" value="NOT_ANNOTATED_CDS"/>
    <property type="molecule type" value="Genomic_DNA"/>
</dbReference>
<accession>K7GJE4</accession>
<evidence type="ECO:0000313" key="2">
    <source>
        <dbReference type="Ensembl" id="ENSPSIP00000020405.1"/>
    </source>
</evidence>
<dbReference type="HOGENOM" id="CLU_1079869_0_0_1"/>
<sequence>PGGNASWTPGQCSVWALSHPAACPRDVCTTAPPLHSAPACRREQLESSQAAWLAQAESYENTHLGGYRRIYPACGTDKYEPFFKHSGSLFKETVASKAREECARQQLEEIRLKEEQREVTTGKKKKERKENLQGESAGEKSRPRGKAKAPLTRLTYSSARPRDRKTQQLAFDSMRPQEIVEEEEAERIKALLQREHLIQDLGIVDQLSRLLHITEPRPVDVHRPHVNLTESQVRVGTERHRLGWARQEVVLRTRALLG</sequence>
<evidence type="ECO:0000256" key="1">
    <source>
        <dbReference type="SAM" id="MobiDB-lite"/>
    </source>
</evidence>
<name>K7GJE4_PELSI</name>
<dbReference type="Ensembl" id="ENSPSIT00000020502.1">
    <property type="protein sequence ID" value="ENSPSIP00000020405.1"/>
    <property type="gene ID" value="ENSPSIG00000018067.1"/>
</dbReference>
<keyword evidence="3" id="KW-1185">Reference proteome</keyword>
<dbReference type="GO" id="GO:0005634">
    <property type="term" value="C:nucleus"/>
    <property type="evidence" value="ECO:0007669"/>
    <property type="project" value="TreeGrafter"/>
</dbReference>
<reference evidence="3" key="1">
    <citation type="submission" date="2011-10" db="EMBL/GenBank/DDBJ databases">
        <authorList>
            <consortium name="Soft-shell Turtle Genome Consortium"/>
        </authorList>
    </citation>
    <scope>NUCLEOTIDE SEQUENCE [LARGE SCALE GENOMIC DNA]</scope>
    <source>
        <strain evidence="3">Daiwa-1</strain>
    </source>
</reference>
<dbReference type="GeneTree" id="ENSGT00940000161367"/>
<dbReference type="AlphaFoldDB" id="K7GJE4"/>
<feature type="compositionally biased region" description="Basic and acidic residues" evidence="1">
    <location>
        <begin position="128"/>
        <end position="142"/>
    </location>
</feature>
<proteinExistence type="predicted"/>
<dbReference type="PANTHER" id="PTHR13475">
    <property type="entry name" value="NEUGRIN"/>
    <property type="match status" value="1"/>
</dbReference>
<dbReference type="Proteomes" id="UP000007267">
    <property type="component" value="Unassembled WGS sequence"/>
</dbReference>